<dbReference type="GO" id="GO:0008270">
    <property type="term" value="F:zinc ion binding"/>
    <property type="evidence" value="ECO:0007669"/>
    <property type="project" value="InterPro"/>
</dbReference>
<evidence type="ECO:0000256" key="1">
    <source>
        <dbReference type="ARBA" id="ARBA00001947"/>
    </source>
</evidence>
<protein>
    <recommendedName>
        <fullName evidence="7">Enoyl reductase (ER) domain-containing protein</fullName>
    </recommendedName>
</protein>
<evidence type="ECO:0000313" key="10">
    <source>
        <dbReference type="Proteomes" id="UP000070258"/>
    </source>
</evidence>
<dbReference type="Pfam" id="PF00107">
    <property type="entry name" value="ADH_zinc_N"/>
    <property type="match status" value="1"/>
</dbReference>
<dbReference type="InterPro" id="IPR011032">
    <property type="entry name" value="GroES-like_sf"/>
</dbReference>
<keyword evidence="4 6" id="KW-0862">Zinc</keyword>
<dbReference type="CDD" id="cd08278">
    <property type="entry name" value="benzyl_alcohol_DH"/>
    <property type="match status" value="1"/>
</dbReference>
<dbReference type="SUPFAM" id="SSF50129">
    <property type="entry name" value="GroES-like"/>
    <property type="match status" value="1"/>
</dbReference>
<dbReference type="Gene3D" id="3.40.50.720">
    <property type="entry name" value="NAD(P)-binding Rossmann-like Domain"/>
    <property type="match status" value="1"/>
</dbReference>
<reference evidence="9" key="1">
    <citation type="submission" date="2016-02" db="EMBL/GenBank/DDBJ databases">
        <authorList>
            <person name="Teng J.L."/>
            <person name="Yang Y."/>
            <person name="Huang Y."/>
            <person name="Guo F."/>
            <person name="Wei W."/>
            <person name="Chen J.H."/>
            <person name="Wong S.Y."/>
            <person name="Lau S.K."/>
            <person name="Woo P.C."/>
        </authorList>
    </citation>
    <scope>NUCLEOTIDE SEQUENCE</scope>
    <source>
        <strain evidence="9">JCM 15929</strain>
    </source>
</reference>
<dbReference type="Gene3D" id="3.90.180.10">
    <property type="entry name" value="Medium-chain alcohol dehydrogenases, catalytic domain"/>
    <property type="match status" value="1"/>
</dbReference>
<dbReference type="EMBL" id="LSRE01000022">
    <property type="protein sequence ID" value="KXO96112.1"/>
    <property type="molecule type" value="Genomic_DNA"/>
</dbReference>
<dbReference type="InterPro" id="IPR002328">
    <property type="entry name" value="ADH_Zn_CS"/>
</dbReference>
<dbReference type="PANTHER" id="PTHR43350:SF17">
    <property type="entry name" value="NAD-DEPENDENT ALCOHOL DEHYDROGENASE"/>
    <property type="match status" value="1"/>
</dbReference>
<evidence type="ECO:0000256" key="2">
    <source>
        <dbReference type="ARBA" id="ARBA00008072"/>
    </source>
</evidence>
<dbReference type="Pfam" id="PF08240">
    <property type="entry name" value="ADH_N"/>
    <property type="match status" value="1"/>
</dbReference>
<sequence length="370" mass="38543">MRESVAAVVREAGTTFTVERVRIDDELRPDEVLVRVHAAGICHTDLTTAATAADEQLPSVLGHEGAGVVEAVGADVRRVRVGDRVALSFASCGRCRYCDAGEPSYCVQLAPLNLSGGRPDRSTSVADADGTPVQSFFFGQSSFSEYTVTYERNCVPIGDSVAFATAAAMGCGFQTGAGTVLRALRVRSASTVAVFGVGTVGASALLAARIAQARTIIAIDPLPGRRELALELGATHTLDSGPGVAAAIREIVADGVDYAVDCVGHQAVLTSALESLAVRGACATIGMSQGWGPNPVEIDLTDVLLRGITLQGVLEGDSLPQEFIPELISYVADGRFPVDRLVTEFPINRIGDAVAAMRAGDVIKPVLTFG</sequence>
<dbReference type="OrthoDB" id="334894at2"/>
<keyword evidence="3 6" id="KW-0479">Metal-binding</keyword>
<dbReference type="EMBL" id="LSRF01000005">
    <property type="protein sequence ID" value="KXP14249.1"/>
    <property type="molecule type" value="Genomic_DNA"/>
</dbReference>
<evidence type="ECO:0000256" key="5">
    <source>
        <dbReference type="ARBA" id="ARBA00023002"/>
    </source>
</evidence>
<evidence type="ECO:0000313" key="9">
    <source>
        <dbReference type="EMBL" id="KXP14249.1"/>
    </source>
</evidence>
<evidence type="ECO:0000259" key="7">
    <source>
        <dbReference type="SMART" id="SM00829"/>
    </source>
</evidence>
<keyword evidence="11" id="KW-1185">Reference proteome</keyword>
<dbReference type="RefSeq" id="WP_068570069.1">
    <property type="nucleotide sequence ID" value="NZ_LSRE01000022.1"/>
</dbReference>
<feature type="domain" description="Enoyl reductase (ER)" evidence="7">
    <location>
        <begin position="13"/>
        <end position="367"/>
    </location>
</feature>
<dbReference type="STRING" id="239498.AXK60_21030"/>
<dbReference type="InterPro" id="IPR036291">
    <property type="entry name" value="NAD(P)-bd_dom_sf"/>
</dbReference>
<comment type="caution">
    <text evidence="9">The sequence shown here is derived from an EMBL/GenBank/DDBJ whole genome shotgun (WGS) entry which is preliminary data.</text>
</comment>
<comment type="similarity">
    <text evidence="2 6">Belongs to the zinc-containing alcohol dehydrogenase family.</text>
</comment>
<proteinExistence type="inferred from homology"/>
<name>A0A138AV29_9ACTN</name>
<reference evidence="10" key="2">
    <citation type="submission" date="2016-02" db="EMBL/GenBank/DDBJ databases">
        <authorList>
            <person name="Wen L."/>
            <person name="He K."/>
            <person name="Yang H."/>
        </authorList>
    </citation>
    <scope>NUCLEOTIDE SEQUENCE [LARGE SCALE GENOMIC DNA]</scope>
    <source>
        <strain evidence="10">JCM 15929</strain>
    </source>
</reference>
<comment type="cofactor">
    <cofactor evidence="1 6">
        <name>Zn(2+)</name>
        <dbReference type="ChEBI" id="CHEBI:29105"/>
    </cofactor>
</comment>
<dbReference type="SUPFAM" id="SSF51735">
    <property type="entry name" value="NAD(P)-binding Rossmann-fold domains"/>
    <property type="match status" value="1"/>
</dbReference>
<evidence type="ECO:0000313" key="8">
    <source>
        <dbReference type="EMBL" id="KXO96112.1"/>
    </source>
</evidence>
<evidence type="ECO:0000256" key="3">
    <source>
        <dbReference type="ARBA" id="ARBA00022723"/>
    </source>
</evidence>
<dbReference type="InterPro" id="IPR013149">
    <property type="entry name" value="ADH-like_C"/>
</dbReference>
<evidence type="ECO:0000256" key="4">
    <source>
        <dbReference type="ARBA" id="ARBA00022833"/>
    </source>
</evidence>
<dbReference type="InterPro" id="IPR020843">
    <property type="entry name" value="ER"/>
</dbReference>
<evidence type="ECO:0000313" key="11">
    <source>
        <dbReference type="Proteomes" id="UP000070409"/>
    </source>
</evidence>
<organism evidence="9 10">
    <name type="scientific">Tsukamurella pseudospumae</name>
    <dbReference type="NCBI Taxonomy" id="239498"/>
    <lineage>
        <taxon>Bacteria</taxon>
        <taxon>Bacillati</taxon>
        <taxon>Actinomycetota</taxon>
        <taxon>Actinomycetes</taxon>
        <taxon>Mycobacteriales</taxon>
        <taxon>Tsukamurellaceae</taxon>
        <taxon>Tsukamurella</taxon>
    </lineage>
</organism>
<keyword evidence="5" id="KW-0560">Oxidoreductase</keyword>
<dbReference type="Proteomes" id="UP000070258">
    <property type="component" value="Unassembled WGS sequence"/>
</dbReference>
<evidence type="ECO:0000256" key="6">
    <source>
        <dbReference type="RuleBase" id="RU361277"/>
    </source>
</evidence>
<dbReference type="Proteomes" id="UP000070409">
    <property type="component" value="Unassembled WGS sequence"/>
</dbReference>
<dbReference type="InterPro" id="IPR013154">
    <property type="entry name" value="ADH-like_N"/>
</dbReference>
<dbReference type="PANTHER" id="PTHR43350">
    <property type="entry name" value="NAD-DEPENDENT ALCOHOL DEHYDROGENASE"/>
    <property type="match status" value="1"/>
</dbReference>
<dbReference type="AlphaFoldDB" id="A0A138AV29"/>
<reference evidence="8 11" key="3">
    <citation type="submission" date="2016-02" db="EMBL/GenBank/DDBJ databases">
        <authorList>
            <person name="Teng J.L."/>
            <person name="Tang Y."/>
            <person name="Huang Y."/>
            <person name="Guo F."/>
            <person name="Wei W."/>
            <person name="Chen J.H."/>
            <person name="Wong S.Y."/>
            <person name="Lau S.K."/>
            <person name="Woo P.C."/>
        </authorList>
    </citation>
    <scope>NUCLEOTIDE SEQUENCE [LARGE SCALE GENOMIC DNA]</scope>
    <source>
        <strain evidence="8 11">JCM 13375</strain>
    </source>
</reference>
<gene>
    <name evidence="9" type="ORF">AXK60_21030</name>
    <name evidence="8" type="ORF">AXK61_23650</name>
</gene>
<dbReference type="PROSITE" id="PS00059">
    <property type="entry name" value="ADH_ZINC"/>
    <property type="match status" value="1"/>
</dbReference>
<dbReference type="GO" id="GO:0016491">
    <property type="term" value="F:oxidoreductase activity"/>
    <property type="evidence" value="ECO:0007669"/>
    <property type="project" value="UniProtKB-KW"/>
</dbReference>
<accession>A0A138AV29</accession>
<dbReference type="SMART" id="SM00829">
    <property type="entry name" value="PKS_ER"/>
    <property type="match status" value="1"/>
</dbReference>